<dbReference type="Gramene" id="CDY31194">
    <property type="protein sequence ID" value="CDY31194"/>
    <property type="gene ID" value="GSBRNA2T00047318001"/>
</dbReference>
<dbReference type="Proteomes" id="UP000028999">
    <property type="component" value="Unassembled WGS sequence"/>
</dbReference>
<proteinExistence type="predicted"/>
<dbReference type="AlphaFoldDB" id="A0A078H175"/>
<protein>
    <submittedName>
        <fullName evidence="1">BnaC03g46970D protein</fullName>
    </submittedName>
</protein>
<accession>A0A078H175</accession>
<evidence type="ECO:0000313" key="1">
    <source>
        <dbReference type="EMBL" id="CDY31194.1"/>
    </source>
</evidence>
<organism evidence="1 2">
    <name type="scientific">Brassica napus</name>
    <name type="common">Rape</name>
    <dbReference type="NCBI Taxonomy" id="3708"/>
    <lineage>
        <taxon>Eukaryota</taxon>
        <taxon>Viridiplantae</taxon>
        <taxon>Streptophyta</taxon>
        <taxon>Embryophyta</taxon>
        <taxon>Tracheophyta</taxon>
        <taxon>Spermatophyta</taxon>
        <taxon>Magnoliopsida</taxon>
        <taxon>eudicotyledons</taxon>
        <taxon>Gunneridae</taxon>
        <taxon>Pentapetalae</taxon>
        <taxon>rosids</taxon>
        <taxon>malvids</taxon>
        <taxon>Brassicales</taxon>
        <taxon>Brassicaceae</taxon>
        <taxon>Brassiceae</taxon>
        <taxon>Brassica</taxon>
    </lineage>
</organism>
<reference evidence="1 2" key="1">
    <citation type="journal article" date="2014" name="Science">
        <title>Plant genetics. Early allopolyploid evolution in the post-Neolithic Brassica napus oilseed genome.</title>
        <authorList>
            <person name="Chalhoub B."/>
            <person name="Denoeud F."/>
            <person name="Liu S."/>
            <person name="Parkin I.A."/>
            <person name="Tang H."/>
            <person name="Wang X."/>
            <person name="Chiquet J."/>
            <person name="Belcram H."/>
            <person name="Tong C."/>
            <person name="Samans B."/>
            <person name="Correa M."/>
            <person name="Da Silva C."/>
            <person name="Just J."/>
            <person name="Falentin C."/>
            <person name="Koh C.S."/>
            <person name="Le Clainche I."/>
            <person name="Bernard M."/>
            <person name="Bento P."/>
            <person name="Noel B."/>
            <person name="Labadie K."/>
            <person name="Alberti A."/>
            <person name="Charles M."/>
            <person name="Arnaud D."/>
            <person name="Guo H."/>
            <person name="Daviaud C."/>
            <person name="Alamery S."/>
            <person name="Jabbari K."/>
            <person name="Zhao M."/>
            <person name="Edger P.P."/>
            <person name="Chelaifa H."/>
            <person name="Tack D."/>
            <person name="Lassalle G."/>
            <person name="Mestiri I."/>
            <person name="Schnel N."/>
            <person name="Le Paslier M.C."/>
            <person name="Fan G."/>
            <person name="Renault V."/>
            <person name="Bayer P.E."/>
            <person name="Golicz A.A."/>
            <person name="Manoli S."/>
            <person name="Lee T.H."/>
            <person name="Thi V.H."/>
            <person name="Chalabi S."/>
            <person name="Hu Q."/>
            <person name="Fan C."/>
            <person name="Tollenaere R."/>
            <person name="Lu Y."/>
            <person name="Battail C."/>
            <person name="Shen J."/>
            <person name="Sidebottom C.H."/>
            <person name="Wang X."/>
            <person name="Canaguier A."/>
            <person name="Chauveau A."/>
            <person name="Berard A."/>
            <person name="Deniot G."/>
            <person name="Guan M."/>
            <person name="Liu Z."/>
            <person name="Sun F."/>
            <person name="Lim Y.P."/>
            <person name="Lyons E."/>
            <person name="Town C.D."/>
            <person name="Bancroft I."/>
            <person name="Wang X."/>
            <person name="Meng J."/>
            <person name="Ma J."/>
            <person name="Pires J.C."/>
            <person name="King G.J."/>
            <person name="Brunel D."/>
            <person name="Delourme R."/>
            <person name="Renard M."/>
            <person name="Aury J.M."/>
            <person name="Adams K.L."/>
            <person name="Batley J."/>
            <person name="Snowdon R.J."/>
            <person name="Tost J."/>
            <person name="Edwards D."/>
            <person name="Zhou Y."/>
            <person name="Hua W."/>
            <person name="Sharpe A.G."/>
            <person name="Paterson A.H."/>
            <person name="Guan C."/>
            <person name="Wincker P."/>
        </authorList>
    </citation>
    <scope>NUCLEOTIDE SEQUENCE [LARGE SCALE GENOMIC DNA]</scope>
    <source>
        <strain evidence="2">cv. Darmor-bzh</strain>
    </source>
</reference>
<dbReference type="EMBL" id="LK032268">
    <property type="protein sequence ID" value="CDY31194.1"/>
    <property type="molecule type" value="Genomic_DNA"/>
</dbReference>
<sequence>MLGSKLLANSSIRNVTRRIFVISNFGKKILYIRST</sequence>
<keyword evidence="2" id="KW-1185">Reference proteome</keyword>
<evidence type="ECO:0000313" key="2">
    <source>
        <dbReference type="Proteomes" id="UP000028999"/>
    </source>
</evidence>
<gene>
    <name evidence="1" type="primary">BnaC03g46970D</name>
    <name evidence="1" type="ORF">GSBRNA2T00047318001</name>
</gene>
<dbReference type="PaxDb" id="3708-A0A078H175"/>
<name>A0A078H175_BRANA</name>